<organism evidence="2 3">
    <name type="scientific">Spirosoma arboris</name>
    <dbReference type="NCBI Taxonomy" id="2682092"/>
    <lineage>
        <taxon>Bacteria</taxon>
        <taxon>Pseudomonadati</taxon>
        <taxon>Bacteroidota</taxon>
        <taxon>Cytophagia</taxon>
        <taxon>Cytophagales</taxon>
        <taxon>Cytophagaceae</taxon>
        <taxon>Spirosoma</taxon>
    </lineage>
</organism>
<accession>A0A7K1SAE7</accession>
<dbReference type="Proteomes" id="UP000436006">
    <property type="component" value="Unassembled WGS sequence"/>
</dbReference>
<dbReference type="AlphaFoldDB" id="A0A7K1SAE7"/>
<evidence type="ECO:0000313" key="3">
    <source>
        <dbReference type="Proteomes" id="UP000436006"/>
    </source>
</evidence>
<gene>
    <name evidence="2" type="ORF">GO755_11840</name>
</gene>
<feature type="region of interest" description="Disordered" evidence="1">
    <location>
        <begin position="85"/>
        <end position="104"/>
    </location>
</feature>
<dbReference type="RefSeq" id="WP_157584972.1">
    <property type="nucleotide sequence ID" value="NZ_WPIN01000004.1"/>
</dbReference>
<name>A0A7K1SAE7_9BACT</name>
<proteinExistence type="predicted"/>
<dbReference type="EMBL" id="WPIN01000004">
    <property type="protein sequence ID" value="MVM30725.1"/>
    <property type="molecule type" value="Genomic_DNA"/>
</dbReference>
<sequence length="128" mass="14286">MNQEQSAVFSSYEASAEEVQKVIIEWARATEAFHGRYAKLNQVINALQAASRRQPTASNRTRLRHLIDLREHMSDVLMTLLLDMSGKKPSPSAQSSKPGQLHSHASLLDELNRKIDAELISFTTVAQA</sequence>
<protein>
    <submittedName>
        <fullName evidence="2">Uncharacterized protein</fullName>
    </submittedName>
</protein>
<evidence type="ECO:0000313" key="2">
    <source>
        <dbReference type="EMBL" id="MVM30725.1"/>
    </source>
</evidence>
<feature type="compositionally biased region" description="Low complexity" evidence="1">
    <location>
        <begin position="87"/>
        <end position="100"/>
    </location>
</feature>
<evidence type="ECO:0000256" key="1">
    <source>
        <dbReference type="SAM" id="MobiDB-lite"/>
    </source>
</evidence>
<keyword evidence="3" id="KW-1185">Reference proteome</keyword>
<comment type="caution">
    <text evidence="2">The sequence shown here is derived from an EMBL/GenBank/DDBJ whole genome shotgun (WGS) entry which is preliminary data.</text>
</comment>
<reference evidence="2 3" key="1">
    <citation type="submission" date="2019-12" db="EMBL/GenBank/DDBJ databases">
        <title>Spirosoma sp. HMF4905 genome sequencing and assembly.</title>
        <authorList>
            <person name="Kang H."/>
            <person name="Cha I."/>
            <person name="Kim H."/>
            <person name="Joh K."/>
        </authorList>
    </citation>
    <scope>NUCLEOTIDE SEQUENCE [LARGE SCALE GENOMIC DNA]</scope>
    <source>
        <strain evidence="2 3">HMF4905</strain>
    </source>
</reference>